<dbReference type="InterPro" id="IPR049326">
    <property type="entry name" value="Rhodopsin_dom_fungi"/>
</dbReference>
<dbReference type="Pfam" id="PF20684">
    <property type="entry name" value="Fung_rhodopsin"/>
    <property type="match status" value="1"/>
</dbReference>
<evidence type="ECO:0000256" key="3">
    <source>
        <dbReference type="ARBA" id="ARBA00022989"/>
    </source>
</evidence>
<accession>A0A194W096</accession>
<reference evidence="8" key="1">
    <citation type="submission" date="2014-12" db="EMBL/GenBank/DDBJ databases">
        <title>Genome Sequence of Valsa Canker Pathogens Uncovers a Specific Adaption of Colonization on Woody Bark.</title>
        <authorList>
            <person name="Yin Z."/>
            <person name="Liu H."/>
            <person name="Gao X."/>
            <person name="Li Z."/>
            <person name="Song N."/>
            <person name="Ke X."/>
            <person name="Dai Q."/>
            <person name="Wu Y."/>
            <person name="Sun Y."/>
            <person name="Xu J.-R."/>
            <person name="Kang Z.K."/>
            <person name="Wang L."/>
            <person name="Huang L."/>
        </authorList>
    </citation>
    <scope>NUCLEOTIDE SEQUENCE [LARGE SCALE GENOMIC DNA]</scope>
    <source>
        <strain evidence="8">03-8</strain>
    </source>
</reference>
<feature type="transmembrane region" description="Helical" evidence="6">
    <location>
        <begin position="103"/>
        <end position="124"/>
    </location>
</feature>
<keyword evidence="9" id="KW-1185">Reference proteome</keyword>
<evidence type="ECO:0000259" key="7">
    <source>
        <dbReference type="Pfam" id="PF20684"/>
    </source>
</evidence>
<evidence type="ECO:0000256" key="4">
    <source>
        <dbReference type="ARBA" id="ARBA00023136"/>
    </source>
</evidence>
<dbReference type="PANTHER" id="PTHR33048:SF47">
    <property type="entry name" value="INTEGRAL MEMBRANE PROTEIN-RELATED"/>
    <property type="match status" value="1"/>
</dbReference>
<comment type="similarity">
    <text evidence="5">Belongs to the SAT4 family.</text>
</comment>
<gene>
    <name evidence="8" type="ORF">VM1G_11631</name>
</gene>
<dbReference type="GO" id="GO:0016020">
    <property type="term" value="C:membrane"/>
    <property type="evidence" value="ECO:0007669"/>
    <property type="project" value="UniProtKB-SubCell"/>
</dbReference>
<protein>
    <recommendedName>
        <fullName evidence="7">Rhodopsin domain-containing protein</fullName>
    </recommendedName>
</protein>
<evidence type="ECO:0000313" key="8">
    <source>
        <dbReference type="EMBL" id="KUI69931.1"/>
    </source>
</evidence>
<sequence>MLSFRTPLPPVEMVGQTTFMAWWWLVFGVTVVTLAICIGIEDYKCSVTGLEYIFAHCNEDAHIITQNGIIYGTAAIDIFTDLLILSLPFLILRGVTMPRKYKAILYGIFSLTVIVITVAVVRCIELKASQHSEIQIHSIDWLFLWSNIELGVAQQRIQSTWMGTQSSIVSCIEKSQQREITKYSMESIGKGYGIKF</sequence>
<dbReference type="PANTHER" id="PTHR33048">
    <property type="entry name" value="PTH11-LIKE INTEGRAL MEMBRANE PROTEIN (AFU_ORTHOLOGUE AFUA_5G11245)"/>
    <property type="match status" value="1"/>
</dbReference>
<dbReference type="EMBL" id="CM003102">
    <property type="protein sequence ID" value="KUI69931.1"/>
    <property type="molecule type" value="Genomic_DNA"/>
</dbReference>
<proteinExistence type="inferred from homology"/>
<feature type="transmembrane region" description="Helical" evidence="6">
    <location>
        <begin position="69"/>
        <end position="91"/>
    </location>
</feature>
<keyword evidence="3 6" id="KW-1133">Transmembrane helix</keyword>
<evidence type="ECO:0000256" key="1">
    <source>
        <dbReference type="ARBA" id="ARBA00004141"/>
    </source>
</evidence>
<dbReference type="InterPro" id="IPR052337">
    <property type="entry name" value="SAT4-like"/>
</dbReference>
<comment type="subcellular location">
    <subcellularLocation>
        <location evidence="1">Membrane</location>
        <topology evidence="1">Multi-pass membrane protein</topology>
    </subcellularLocation>
</comment>
<keyword evidence="2 6" id="KW-0812">Transmembrane</keyword>
<organism evidence="8 9">
    <name type="scientific">Cytospora mali</name>
    <name type="common">Apple Valsa canker fungus</name>
    <name type="synonym">Valsa mali</name>
    <dbReference type="NCBI Taxonomy" id="578113"/>
    <lineage>
        <taxon>Eukaryota</taxon>
        <taxon>Fungi</taxon>
        <taxon>Dikarya</taxon>
        <taxon>Ascomycota</taxon>
        <taxon>Pezizomycotina</taxon>
        <taxon>Sordariomycetes</taxon>
        <taxon>Sordariomycetidae</taxon>
        <taxon>Diaporthales</taxon>
        <taxon>Cytosporaceae</taxon>
        <taxon>Cytospora</taxon>
    </lineage>
</organism>
<feature type="transmembrane region" description="Helical" evidence="6">
    <location>
        <begin position="20"/>
        <end position="40"/>
    </location>
</feature>
<name>A0A194W096_CYTMA</name>
<dbReference type="OrthoDB" id="444631at2759"/>
<evidence type="ECO:0000313" key="9">
    <source>
        <dbReference type="Proteomes" id="UP000078559"/>
    </source>
</evidence>
<evidence type="ECO:0000256" key="5">
    <source>
        <dbReference type="ARBA" id="ARBA00038359"/>
    </source>
</evidence>
<feature type="domain" description="Rhodopsin" evidence="7">
    <location>
        <begin position="16"/>
        <end position="153"/>
    </location>
</feature>
<keyword evidence="4 6" id="KW-0472">Membrane</keyword>
<dbReference type="Proteomes" id="UP000078559">
    <property type="component" value="Chromosome 5"/>
</dbReference>
<evidence type="ECO:0000256" key="6">
    <source>
        <dbReference type="SAM" id="Phobius"/>
    </source>
</evidence>
<evidence type="ECO:0000256" key="2">
    <source>
        <dbReference type="ARBA" id="ARBA00022692"/>
    </source>
</evidence>
<dbReference type="AlphaFoldDB" id="A0A194W096"/>